<dbReference type="Gene3D" id="3.40.50.12780">
    <property type="entry name" value="N-terminal domain of ligase-like"/>
    <property type="match status" value="1"/>
</dbReference>
<dbReference type="EMBL" id="BAABKQ010000001">
    <property type="protein sequence ID" value="GAA4815333.1"/>
    <property type="molecule type" value="Genomic_DNA"/>
</dbReference>
<dbReference type="Pfam" id="PF00501">
    <property type="entry name" value="AMP-binding"/>
    <property type="match status" value="1"/>
</dbReference>
<dbReference type="InterPro" id="IPR045851">
    <property type="entry name" value="AMP-bd_C_sf"/>
</dbReference>
<name>A0ABP9CQ86_9ACTN</name>
<proteinExistence type="predicted"/>
<feature type="domain" description="AMP-binding enzyme C-terminal" evidence="2">
    <location>
        <begin position="431"/>
        <end position="506"/>
    </location>
</feature>
<dbReference type="PROSITE" id="PS00455">
    <property type="entry name" value="AMP_BINDING"/>
    <property type="match status" value="1"/>
</dbReference>
<keyword evidence="3" id="KW-0436">Ligase</keyword>
<dbReference type="GO" id="GO:0016874">
    <property type="term" value="F:ligase activity"/>
    <property type="evidence" value="ECO:0007669"/>
    <property type="project" value="UniProtKB-KW"/>
</dbReference>
<reference evidence="4" key="1">
    <citation type="journal article" date="2019" name="Int. J. Syst. Evol. Microbiol.">
        <title>The Global Catalogue of Microorganisms (GCM) 10K type strain sequencing project: providing services to taxonomists for standard genome sequencing and annotation.</title>
        <authorList>
            <consortium name="The Broad Institute Genomics Platform"/>
            <consortium name="The Broad Institute Genome Sequencing Center for Infectious Disease"/>
            <person name="Wu L."/>
            <person name="Ma J."/>
        </authorList>
    </citation>
    <scope>NUCLEOTIDE SEQUENCE [LARGE SCALE GENOMIC DNA]</scope>
    <source>
        <strain evidence="4">JCM 18542</strain>
    </source>
</reference>
<dbReference type="SUPFAM" id="SSF56801">
    <property type="entry name" value="Acetyl-CoA synthetase-like"/>
    <property type="match status" value="1"/>
</dbReference>
<evidence type="ECO:0000259" key="2">
    <source>
        <dbReference type="Pfam" id="PF13193"/>
    </source>
</evidence>
<keyword evidence="4" id="KW-1185">Reference proteome</keyword>
<dbReference type="PANTHER" id="PTHR43767">
    <property type="entry name" value="LONG-CHAIN-FATTY-ACID--COA LIGASE"/>
    <property type="match status" value="1"/>
</dbReference>
<gene>
    <name evidence="3" type="ORF">GCM10023353_21140</name>
</gene>
<sequence>MRALTGLCEVTMTPALEFVRRGVAEHGDGAAVRFGDRTLSFQQVDDLSNRIGAAFGEAGLHKGEHVGLLYGNSLWTVPVDFATMKCGLVRVPMNPRLATDEQARMLGEADVSVIVHDGPSAGRASELLARMPGLRTLGLDCLPADGTGCDVLDIRFAAAGEPRVDVAPDDPMLLLYTSGTTGTLKAVVHTHATYGAIADNILADLVDPGPGSVMLHAASLIHASGTFVLPYFARGGMAAVLPGFEPRGFVDAIARTRATEVNLVPTMLAMLLNSGAAEEAELSSLRTVIYGASPMPRPVLERGMEVFGPIFCQYYGQTEAPLAITVLTKDDHRDAGLWGSCGRPSSDVRLRIADETDTPVPTGEIGEMQVQAPFVMQGYYNADELNAQMRTSDGWLRTRDMARSDEDGYVYLVDRSSDMIITGGYNVYPREVEDALLRHPAVAECAVVGAPDATWVEAVTAFVALAPDAEATEPELQELVRAHLAGYKVPKSVRFVDAIPKSPVGKLLRRELRARLQSEA</sequence>
<dbReference type="InterPro" id="IPR050237">
    <property type="entry name" value="ATP-dep_AMP-bd_enzyme"/>
</dbReference>
<dbReference type="InterPro" id="IPR020845">
    <property type="entry name" value="AMP-binding_CS"/>
</dbReference>
<accession>A0ABP9CQ86</accession>
<evidence type="ECO:0000313" key="3">
    <source>
        <dbReference type="EMBL" id="GAA4815333.1"/>
    </source>
</evidence>
<dbReference type="PANTHER" id="PTHR43767:SF7">
    <property type="entry name" value="MEDIUM_LONG-CHAIN-FATTY-ACID--COA LIGASE FADD8"/>
    <property type="match status" value="1"/>
</dbReference>
<dbReference type="Pfam" id="PF13193">
    <property type="entry name" value="AMP-binding_C"/>
    <property type="match status" value="1"/>
</dbReference>
<organism evidence="3 4">
    <name type="scientific">Tomitella cavernea</name>
    <dbReference type="NCBI Taxonomy" id="1387982"/>
    <lineage>
        <taxon>Bacteria</taxon>
        <taxon>Bacillati</taxon>
        <taxon>Actinomycetota</taxon>
        <taxon>Actinomycetes</taxon>
        <taxon>Mycobacteriales</taxon>
        <taxon>Tomitella</taxon>
    </lineage>
</organism>
<evidence type="ECO:0000313" key="4">
    <source>
        <dbReference type="Proteomes" id="UP001500839"/>
    </source>
</evidence>
<dbReference type="Proteomes" id="UP001500839">
    <property type="component" value="Unassembled WGS sequence"/>
</dbReference>
<feature type="domain" description="AMP-dependent synthetase/ligase" evidence="1">
    <location>
        <begin position="21"/>
        <end position="380"/>
    </location>
</feature>
<dbReference type="InterPro" id="IPR042099">
    <property type="entry name" value="ANL_N_sf"/>
</dbReference>
<dbReference type="InterPro" id="IPR000873">
    <property type="entry name" value="AMP-dep_synth/lig_dom"/>
</dbReference>
<dbReference type="Gene3D" id="3.30.300.30">
    <property type="match status" value="1"/>
</dbReference>
<comment type="caution">
    <text evidence="3">The sequence shown here is derived from an EMBL/GenBank/DDBJ whole genome shotgun (WGS) entry which is preliminary data.</text>
</comment>
<protein>
    <submittedName>
        <fullName evidence="3">Long-chain fatty acid--CoA ligase</fullName>
    </submittedName>
</protein>
<dbReference type="InterPro" id="IPR025110">
    <property type="entry name" value="AMP-bd_C"/>
</dbReference>
<evidence type="ECO:0000259" key="1">
    <source>
        <dbReference type="Pfam" id="PF00501"/>
    </source>
</evidence>